<dbReference type="InParanoid" id="A0A1I4AAN3"/>
<protein>
    <submittedName>
        <fullName evidence="2">NAD(P)H dehydrogenase (Quinone)</fullName>
    </submittedName>
</protein>
<feature type="domain" description="NmrA-like" evidence="1">
    <location>
        <begin position="3"/>
        <end position="243"/>
    </location>
</feature>
<dbReference type="SUPFAM" id="SSF51735">
    <property type="entry name" value="NAD(P)-binding Rossmann-fold domains"/>
    <property type="match status" value="1"/>
</dbReference>
<keyword evidence="3" id="KW-1185">Reference proteome</keyword>
<dbReference type="Pfam" id="PF05368">
    <property type="entry name" value="NmrA"/>
    <property type="match status" value="1"/>
</dbReference>
<dbReference type="Gene3D" id="3.90.25.10">
    <property type="entry name" value="UDP-galactose 4-epimerase, domain 1"/>
    <property type="match status" value="1"/>
</dbReference>
<dbReference type="InterPro" id="IPR036291">
    <property type="entry name" value="NAD(P)-bd_dom_sf"/>
</dbReference>
<dbReference type="Gene3D" id="3.40.50.720">
    <property type="entry name" value="NAD(P)-binding Rossmann-like Domain"/>
    <property type="match status" value="1"/>
</dbReference>
<evidence type="ECO:0000259" key="1">
    <source>
        <dbReference type="Pfam" id="PF05368"/>
    </source>
</evidence>
<dbReference type="PANTHER" id="PTHR47129">
    <property type="entry name" value="QUINONE OXIDOREDUCTASE 2"/>
    <property type="match status" value="1"/>
</dbReference>
<dbReference type="EMBL" id="FOSW01000002">
    <property type="protein sequence ID" value="SFK53230.1"/>
    <property type="molecule type" value="Genomic_DNA"/>
</dbReference>
<dbReference type="RefSeq" id="WP_091321298.1">
    <property type="nucleotide sequence ID" value="NZ_FOSW01000002.1"/>
</dbReference>
<dbReference type="PANTHER" id="PTHR47129:SF1">
    <property type="entry name" value="NMRA-LIKE DOMAIN-CONTAINING PROTEIN"/>
    <property type="match status" value="1"/>
</dbReference>
<dbReference type="OrthoDB" id="5510591at2"/>
<accession>A0A1I4AAN3</accession>
<dbReference type="AlphaFoldDB" id="A0A1I4AAN3"/>
<dbReference type="InterPro" id="IPR052718">
    <property type="entry name" value="NmrA-type_oxidoreductase"/>
</dbReference>
<dbReference type="Proteomes" id="UP000199152">
    <property type="component" value="Unassembled WGS sequence"/>
</dbReference>
<dbReference type="STRING" id="504800.SAMN04488085_102137"/>
<proteinExistence type="predicted"/>
<evidence type="ECO:0000313" key="2">
    <source>
        <dbReference type="EMBL" id="SFK53230.1"/>
    </source>
</evidence>
<reference evidence="2 3" key="1">
    <citation type="submission" date="2016-10" db="EMBL/GenBank/DDBJ databases">
        <authorList>
            <person name="de Groot N.N."/>
        </authorList>
    </citation>
    <scope>NUCLEOTIDE SEQUENCE [LARGE SCALE GENOMIC DNA]</scope>
    <source>
        <strain evidence="2 3">DSM 45317</strain>
    </source>
</reference>
<organism evidence="2 3">
    <name type="scientific">Geodermatophilus ruber</name>
    <dbReference type="NCBI Taxonomy" id="504800"/>
    <lineage>
        <taxon>Bacteria</taxon>
        <taxon>Bacillati</taxon>
        <taxon>Actinomycetota</taxon>
        <taxon>Actinomycetes</taxon>
        <taxon>Geodermatophilales</taxon>
        <taxon>Geodermatophilaceae</taxon>
        <taxon>Geodermatophilus</taxon>
    </lineage>
</organism>
<dbReference type="InterPro" id="IPR008030">
    <property type="entry name" value="NmrA-like"/>
</dbReference>
<name>A0A1I4AAN3_9ACTN</name>
<sequence>MPIIVTGATGHLGRLAVEALLDRGVPAEQIIATGRRTETLADLAERGVVVRRADFDDPASLREAFTGAEKLLLVSGSEVGQRPRQHGNAIDAAKAAGVQFIAYTSIAHADTSTLLLAEDHRATERLLAEAGVPHALLRNGWYLENYTGQLPVYLEHGIAGAAGTGKVSAATRADYAEAAAAVLTGEGHAGAVYELGGEPFTMTELAEIVSAATGRTVTYTDLPLEQYQAVLVGAGLPEPVAAVFADGDRGVAAGELFVESQDLATLIGRTPTSPADAVAAAVAGLRG</sequence>
<gene>
    <name evidence="2" type="ORF">SAMN04488085_102137</name>
</gene>
<evidence type="ECO:0000313" key="3">
    <source>
        <dbReference type="Proteomes" id="UP000199152"/>
    </source>
</evidence>
<dbReference type="CDD" id="cd05269">
    <property type="entry name" value="TMR_SDR_a"/>
    <property type="match status" value="1"/>
</dbReference>